<gene>
    <name evidence="1" type="ORF">SAMN05444141_103409</name>
</gene>
<accession>A0A1I7AVP8</accession>
<sequence length="69" mass="8224">MEAVNPGMYENMNLIVKYYFVYSPDFLITFIFDIDPYYKYEYSTHVILKDSALLDGRIWEAKSHSCPQE</sequence>
<dbReference type="Proteomes" id="UP000183371">
    <property type="component" value="Unassembled WGS sequence"/>
</dbReference>
<evidence type="ECO:0000313" key="2">
    <source>
        <dbReference type="Proteomes" id="UP000183371"/>
    </source>
</evidence>
<name>A0A1I7AVP8_9HYPH</name>
<proteinExistence type="predicted"/>
<dbReference type="AlphaFoldDB" id="A0A1I7AVP8"/>
<reference evidence="2" key="1">
    <citation type="submission" date="2016-10" db="EMBL/GenBank/DDBJ databases">
        <authorList>
            <person name="Varghese N."/>
            <person name="Submissions S."/>
        </authorList>
    </citation>
    <scope>NUCLEOTIDE SEQUENCE [LARGE SCALE GENOMIC DNA]</scope>
    <source>
        <strain evidence="2">DSM 17465</strain>
    </source>
</reference>
<organism evidence="1 2">
    <name type="scientific">Pseudovibrio denitrificans</name>
    <dbReference type="NCBI Taxonomy" id="258256"/>
    <lineage>
        <taxon>Bacteria</taxon>
        <taxon>Pseudomonadati</taxon>
        <taxon>Pseudomonadota</taxon>
        <taxon>Alphaproteobacteria</taxon>
        <taxon>Hyphomicrobiales</taxon>
        <taxon>Stappiaceae</taxon>
        <taxon>Pseudovibrio</taxon>
    </lineage>
</organism>
<protein>
    <submittedName>
        <fullName evidence="1">Uncharacterized protein</fullName>
    </submittedName>
</protein>
<keyword evidence="2" id="KW-1185">Reference proteome</keyword>
<dbReference type="EMBL" id="FPBD01000003">
    <property type="protein sequence ID" value="SFT78992.1"/>
    <property type="molecule type" value="Genomic_DNA"/>
</dbReference>
<evidence type="ECO:0000313" key="1">
    <source>
        <dbReference type="EMBL" id="SFT78992.1"/>
    </source>
</evidence>